<evidence type="ECO:0000313" key="2">
    <source>
        <dbReference type="Proteomes" id="UP001056539"/>
    </source>
</evidence>
<organism evidence="1 2">
    <name type="scientific">Thermospira aquatica</name>
    <dbReference type="NCBI Taxonomy" id="2828656"/>
    <lineage>
        <taxon>Bacteria</taxon>
        <taxon>Pseudomonadati</taxon>
        <taxon>Spirochaetota</taxon>
        <taxon>Spirochaetia</taxon>
        <taxon>Brevinematales</taxon>
        <taxon>Thermospiraceae</taxon>
        <taxon>Thermospira</taxon>
    </lineage>
</organism>
<dbReference type="RefSeq" id="WP_271435381.1">
    <property type="nucleotide sequence ID" value="NZ_CP073355.1"/>
</dbReference>
<reference evidence="1" key="2">
    <citation type="submission" date="2022-06" db="EMBL/GenBank/DDBJ databases">
        <title>Thermospira aquatica gen. nov., sp. nov.</title>
        <authorList>
            <person name="Ben Ali Gam Z."/>
            <person name="Labat M."/>
        </authorList>
    </citation>
    <scope>NUCLEOTIDE SEQUENCE</scope>
    <source>
        <strain evidence="1">F1F22</strain>
    </source>
</reference>
<dbReference type="Pfam" id="PF11950">
    <property type="entry name" value="DUF3467"/>
    <property type="match status" value="1"/>
</dbReference>
<dbReference type="AlphaFoldDB" id="A0AAX3BDM8"/>
<keyword evidence="2" id="KW-1185">Reference proteome</keyword>
<dbReference type="InterPro" id="IPR021857">
    <property type="entry name" value="DUF3467"/>
</dbReference>
<dbReference type="Proteomes" id="UP001056539">
    <property type="component" value="Chromosome"/>
</dbReference>
<sequence>MERHKSNNGQSLKINFTDRANGVSYSNFALINSSSEEFLFDFGSVTPGEKIMYLLPIFSHLESPPVKGGF</sequence>
<dbReference type="EMBL" id="CP073355">
    <property type="protein sequence ID" value="URA10248.1"/>
    <property type="molecule type" value="Genomic_DNA"/>
</dbReference>
<accession>A0AAX3BDM8</accession>
<name>A0AAX3BDM8_9SPIR</name>
<evidence type="ECO:0000313" key="1">
    <source>
        <dbReference type="EMBL" id="URA10248.1"/>
    </source>
</evidence>
<reference evidence="1" key="1">
    <citation type="submission" date="2021-04" db="EMBL/GenBank/DDBJ databases">
        <authorList>
            <person name="Postec A."/>
        </authorList>
    </citation>
    <scope>NUCLEOTIDE SEQUENCE</scope>
    <source>
        <strain evidence="1">F1F22</strain>
    </source>
</reference>
<dbReference type="KEGG" id="taqu:KDW03_00115"/>
<protein>
    <submittedName>
        <fullName evidence="1">DUF3467 domain-containing protein</fullName>
    </submittedName>
</protein>
<proteinExistence type="predicted"/>
<gene>
    <name evidence="1" type="ORF">KDW03_00115</name>
</gene>